<keyword evidence="5 6" id="KW-0472">Membrane</keyword>
<keyword evidence="3 6" id="KW-0812">Transmembrane</keyword>
<protein>
    <submittedName>
        <fullName evidence="7">Uncharacterized protein</fullName>
    </submittedName>
</protein>
<dbReference type="GO" id="GO:0016020">
    <property type="term" value="C:membrane"/>
    <property type="evidence" value="ECO:0007669"/>
    <property type="project" value="UniProtKB-SubCell"/>
</dbReference>
<comment type="caution">
    <text evidence="7">The sequence shown here is derived from an EMBL/GenBank/DDBJ whole genome shotgun (WGS) entry which is preliminary data.</text>
</comment>
<sequence>MSVIGEIKILFLKDLKIEYRNKLEIGILSIFSIATGAIIGFVSRNMMINQMKLVIGMIILTQLFLSVFASWKSFIKELEKGTLYSLLLTPISPASLFFSKLLLSVLLIETMSIISLFFSVFFSGGLIKPSIYIVVGILAMGLYLSAVSSFSSVIGVYVESRGLLVPLVILVLSLPATLYFVSSIENITGLFILVLLSFAYGLVITSLVEMVMVEAN</sequence>
<evidence type="ECO:0000256" key="4">
    <source>
        <dbReference type="ARBA" id="ARBA00022989"/>
    </source>
</evidence>
<feature type="transmembrane region" description="Helical" evidence="6">
    <location>
        <begin position="163"/>
        <end position="181"/>
    </location>
</feature>
<evidence type="ECO:0000256" key="3">
    <source>
        <dbReference type="ARBA" id="ARBA00022692"/>
    </source>
</evidence>
<feature type="transmembrane region" description="Helical" evidence="6">
    <location>
        <begin position="188"/>
        <end position="208"/>
    </location>
</feature>
<evidence type="ECO:0000256" key="5">
    <source>
        <dbReference type="ARBA" id="ARBA00023136"/>
    </source>
</evidence>
<dbReference type="GO" id="GO:0015232">
    <property type="term" value="F:heme transmembrane transporter activity"/>
    <property type="evidence" value="ECO:0007669"/>
    <property type="project" value="InterPro"/>
</dbReference>
<comment type="subcellular location">
    <subcellularLocation>
        <location evidence="1">Membrane</location>
        <topology evidence="1">Multi-pass membrane protein</topology>
    </subcellularLocation>
</comment>
<evidence type="ECO:0000256" key="1">
    <source>
        <dbReference type="ARBA" id="ARBA00004141"/>
    </source>
</evidence>
<dbReference type="InterPro" id="IPR003544">
    <property type="entry name" value="Cyt_c_biogenesis_CcmB"/>
</dbReference>
<proteinExistence type="inferred from homology"/>
<evidence type="ECO:0000256" key="6">
    <source>
        <dbReference type="SAM" id="Phobius"/>
    </source>
</evidence>
<gene>
    <name evidence="7" type="ORF">ENO04_03605</name>
</gene>
<accession>A0A7C1HWX5</accession>
<organism evidence="7">
    <name type="scientific">Fervidicoccus fontis</name>
    <dbReference type="NCBI Taxonomy" id="683846"/>
    <lineage>
        <taxon>Archaea</taxon>
        <taxon>Thermoproteota</taxon>
        <taxon>Thermoprotei</taxon>
        <taxon>Fervidicoccales</taxon>
        <taxon>Fervidicoccaceae</taxon>
        <taxon>Fervidicoccus</taxon>
    </lineage>
</organism>
<feature type="transmembrane region" description="Helical" evidence="6">
    <location>
        <begin position="130"/>
        <end position="157"/>
    </location>
</feature>
<name>A0A7C1HWX5_9CREN</name>
<feature type="transmembrane region" description="Helical" evidence="6">
    <location>
        <begin position="94"/>
        <end position="118"/>
    </location>
</feature>
<dbReference type="EMBL" id="DSDY01000115">
    <property type="protein sequence ID" value="HDS10687.1"/>
    <property type="molecule type" value="Genomic_DNA"/>
</dbReference>
<dbReference type="GO" id="GO:0017004">
    <property type="term" value="P:cytochrome complex assembly"/>
    <property type="evidence" value="ECO:0007669"/>
    <property type="project" value="InterPro"/>
</dbReference>
<evidence type="ECO:0000256" key="2">
    <source>
        <dbReference type="ARBA" id="ARBA00010544"/>
    </source>
</evidence>
<evidence type="ECO:0000313" key="7">
    <source>
        <dbReference type="EMBL" id="HDS10687.1"/>
    </source>
</evidence>
<reference evidence="7" key="1">
    <citation type="journal article" date="2020" name="mSystems">
        <title>Genome- and Community-Level Interaction Insights into Carbon Utilization and Element Cycling Functions of Hydrothermarchaeota in Hydrothermal Sediment.</title>
        <authorList>
            <person name="Zhou Z."/>
            <person name="Liu Y."/>
            <person name="Xu W."/>
            <person name="Pan J."/>
            <person name="Luo Z.H."/>
            <person name="Li M."/>
        </authorList>
    </citation>
    <scope>NUCLEOTIDE SEQUENCE [LARGE SCALE GENOMIC DNA]</scope>
    <source>
        <strain evidence="7">SpSt-123</strain>
    </source>
</reference>
<dbReference type="Pfam" id="PF03379">
    <property type="entry name" value="CcmB"/>
    <property type="match status" value="1"/>
</dbReference>
<dbReference type="AlphaFoldDB" id="A0A7C1HWX5"/>
<keyword evidence="4 6" id="KW-1133">Transmembrane helix</keyword>
<feature type="transmembrane region" description="Helical" evidence="6">
    <location>
        <begin position="54"/>
        <end position="74"/>
    </location>
</feature>
<comment type="similarity">
    <text evidence="2">Belongs to the CcmB/CycW/HelB family.</text>
</comment>
<feature type="transmembrane region" description="Helical" evidence="6">
    <location>
        <begin position="25"/>
        <end position="42"/>
    </location>
</feature>